<dbReference type="GO" id="GO:0046961">
    <property type="term" value="F:proton-transporting ATPase activity, rotational mechanism"/>
    <property type="evidence" value="ECO:0007669"/>
    <property type="project" value="TreeGrafter"/>
</dbReference>
<evidence type="ECO:0000256" key="4">
    <source>
        <dbReference type="ARBA" id="ARBA00022475"/>
    </source>
</evidence>
<dbReference type="EMBL" id="CP001280">
    <property type="protein sequence ID" value="ACK52702.1"/>
    <property type="molecule type" value="Genomic_DNA"/>
</dbReference>
<comment type="function">
    <text evidence="12 15">F(1)F(0) ATP synthase produces ATP from ADP in the presence of a proton or sodium gradient. F-type ATPases consist of two structural domains, F(1) containing the extramembraneous catalytic core and F(0) containing the membrane proton channel, linked together by a central stalk and a peripheral stalk. During catalysis, ATP synthesis in the catalytic domain of F(1) is coupled via a rotary mechanism of the central stalk subunits to proton translocation.</text>
</comment>
<dbReference type="Pfam" id="PF00430">
    <property type="entry name" value="ATP-synt_B"/>
    <property type="match status" value="1"/>
</dbReference>
<evidence type="ECO:0000313" key="18">
    <source>
        <dbReference type="EMBL" id="ACK52702.1"/>
    </source>
</evidence>
<keyword evidence="5 15" id="KW-0138">CF(0)</keyword>
<feature type="coiled-coil region" evidence="17">
    <location>
        <begin position="73"/>
        <end position="118"/>
    </location>
</feature>
<keyword evidence="19" id="KW-1185">Reference proteome</keyword>
<dbReference type="eggNOG" id="COG0711">
    <property type="taxonomic scope" value="Bacteria"/>
</dbReference>
<dbReference type="GO" id="GO:0045259">
    <property type="term" value="C:proton-transporting ATP synthase complex"/>
    <property type="evidence" value="ECO:0007669"/>
    <property type="project" value="UniProtKB-KW"/>
</dbReference>
<dbReference type="CDD" id="cd06503">
    <property type="entry name" value="ATP-synt_Fo_b"/>
    <property type="match status" value="1"/>
</dbReference>
<dbReference type="AlphaFoldDB" id="B8EMM3"/>
<dbReference type="STRING" id="395965.Msil_3820"/>
<keyword evidence="8 15" id="KW-1133">Transmembrane helix</keyword>
<keyword evidence="10 15" id="KW-0472">Membrane</keyword>
<proteinExistence type="inferred from homology"/>
<keyword evidence="3 15" id="KW-0813">Transport</keyword>
<dbReference type="OrthoDB" id="9805716at2"/>
<reference evidence="18 19" key="1">
    <citation type="journal article" date="2010" name="J. Bacteriol.">
        <title>Complete genome sequence of the aerobic facultative methanotroph Methylocella silvestris BL2.</title>
        <authorList>
            <person name="Chen Y."/>
            <person name="Crombie A."/>
            <person name="Rahman M.T."/>
            <person name="Dedysh S.N."/>
            <person name="Liesack W."/>
            <person name="Stott M.B."/>
            <person name="Alam M."/>
            <person name="Theisen A.R."/>
            <person name="Murrell J.C."/>
            <person name="Dunfield P.F."/>
        </authorList>
    </citation>
    <scope>NUCLEOTIDE SEQUENCE [LARGE SCALE GENOMIC DNA]</scope>
    <source>
        <strain evidence="19">DSM 15510 / CIP 108128 / LMG 27833 / NCIMB 13906 / BL2</strain>
    </source>
</reference>
<evidence type="ECO:0000256" key="8">
    <source>
        <dbReference type="ARBA" id="ARBA00022989"/>
    </source>
</evidence>
<comment type="similarity">
    <text evidence="2 15 16">Belongs to the ATPase B chain family.</text>
</comment>
<gene>
    <name evidence="15" type="primary">atpF</name>
    <name evidence="18" type="ordered locus">Msil_3820</name>
</gene>
<keyword evidence="4 15" id="KW-1003">Cell membrane</keyword>
<dbReference type="Proteomes" id="UP000002257">
    <property type="component" value="Chromosome"/>
</dbReference>
<evidence type="ECO:0000256" key="16">
    <source>
        <dbReference type="RuleBase" id="RU003848"/>
    </source>
</evidence>
<keyword evidence="15" id="KW-0997">Cell inner membrane</keyword>
<evidence type="ECO:0000256" key="9">
    <source>
        <dbReference type="ARBA" id="ARBA00023065"/>
    </source>
</evidence>
<comment type="function">
    <text evidence="13">Component of the F(0) channel, it forms part of the peripheral stalk, linking F(1) to F(0). The b'-subunit is a diverged and duplicated form of b found in plants and photosynthetic bacteria.</text>
</comment>
<evidence type="ECO:0000313" key="19">
    <source>
        <dbReference type="Proteomes" id="UP000002257"/>
    </source>
</evidence>
<keyword evidence="9 15" id="KW-0406">Ion transport</keyword>
<sequence>MATHEGHTSGTVEPADIDHGAHAFPPFDSSNFSSTLIWLAISFGLLYYLLSKIALPRVEGILNTRQGKITSDLEEAHRAREKSEQAAAEHEKTIASARAKAQALAQEAQAKINAENDAKRHALESNLAGKLADAEKQIVETKSKAMANVETIAAEAASAIVERLTGRPADGVAVAAAVSQSKA</sequence>
<dbReference type="KEGG" id="msl:Msil_3820"/>
<comment type="subunit">
    <text evidence="14 15">F-type ATPases have 2 components, F(1) - the catalytic core - and F(0) - the membrane proton channel. F(1) has five subunits: alpha(3), beta(3), gamma(1), delta(1), epsilon(1). F(0) has three main subunits: a(1), b(2) and c(10-14). The alpha and beta chains form an alternating ring which encloses part of the gamma chain. F(1) is attached to F(0) by a central stalk formed by the gamma and epsilon chains, while a peripheral stalk is formed by the delta and b chains.</text>
</comment>
<evidence type="ECO:0000256" key="12">
    <source>
        <dbReference type="ARBA" id="ARBA00025198"/>
    </source>
</evidence>
<keyword evidence="7 15" id="KW-0375">Hydrogen ion transport</keyword>
<protein>
    <recommendedName>
        <fullName evidence="15">ATP synthase subunit b</fullName>
    </recommendedName>
    <alternativeName>
        <fullName evidence="15">ATP synthase F(0) sector subunit b</fullName>
    </alternativeName>
    <alternativeName>
        <fullName evidence="15">ATPase subunit I</fullName>
    </alternativeName>
    <alternativeName>
        <fullName evidence="15">F-type ATPase subunit b</fullName>
        <shortName evidence="15">F-ATPase subunit b</shortName>
    </alternativeName>
</protein>
<evidence type="ECO:0000256" key="13">
    <source>
        <dbReference type="ARBA" id="ARBA00025614"/>
    </source>
</evidence>
<dbReference type="PANTHER" id="PTHR33445:SF1">
    <property type="entry name" value="ATP SYNTHASE SUBUNIT B"/>
    <property type="match status" value="1"/>
</dbReference>
<evidence type="ECO:0000256" key="3">
    <source>
        <dbReference type="ARBA" id="ARBA00022448"/>
    </source>
</evidence>
<dbReference type="InterPro" id="IPR050059">
    <property type="entry name" value="ATP_synthase_B_chain"/>
</dbReference>
<dbReference type="HOGENOM" id="CLU_079215_1_2_5"/>
<evidence type="ECO:0000256" key="5">
    <source>
        <dbReference type="ARBA" id="ARBA00022547"/>
    </source>
</evidence>
<dbReference type="GO" id="GO:0005886">
    <property type="term" value="C:plasma membrane"/>
    <property type="evidence" value="ECO:0007669"/>
    <property type="project" value="UniProtKB-SubCell"/>
</dbReference>
<feature type="transmembrane region" description="Helical" evidence="15">
    <location>
        <begin position="32"/>
        <end position="50"/>
    </location>
</feature>
<evidence type="ECO:0000256" key="15">
    <source>
        <dbReference type="HAMAP-Rule" id="MF_01398"/>
    </source>
</evidence>
<accession>B8EMM3</accession>
<dbReference type="RefSeq" id="WP_012592770.1">
    <property type="nucleotide sequence ID" value="NC_011666.1"/>
</dbReference>
<dbReference type="InterPro" id="IPR002146">
    <property type="entry name" value="ATP_synth_b/b'su_bac/chlpt"/>
</dbReference>
<evidence type="ECO:0000256" key="11">
    <source>
        <dbReference type="ARBA" id="ARBA00023310"/>
    </source>
</evidence>
<evidence type="ECO:0000256" key="1">
    <source>
        <dbReference type="ARBA" id="ARBA00004377"/>
    </source>
</evidence>
<keyword evidence="17" id="KW-0175">Coiled coil</keyword>
<keyword evidence="11 15" id="KW-0066">ATP synthesis</keyword>
<dbReference type="GO" id="GO:0046933">
    <property type="term" value="F:proton-transporting ATP synthase activity, rotational mechanism"/>
    <property type="evidence" value="ECO:0007669"/>
    <property type="project" value="UniProtKB-UniRule"/>
</dbReference>
<dbReference type="HAMAP" id="MF_01398">
    <property type="entry name" value="ATP_synth_b_bprime"/>
    <property type="match status" value="1"/>
</dbReference>
<evidence type="ECO:0000256" key="10">
    <source>
        <dbReference type="ARBA" id="ARBA00023136"/>
    </source>
</evidence>
<evidence type="ECO:0000256" key="17">
    <source>
        <dbReference type="SAM" id="Coils"/>
    </source>
</evidence>
<evidence type="ECO:0000256" key="14">
    <source>
        <dbReference type="ARBA" id="ARBA00025830"/>
    </source>
</evidence>
<organism evidence="18 19">
    <name type="scientific">Methylocella silvestris (strain DSM 15510 / CIP 108128 / LMG 27833 / NCIMB 13906 / BL2)</name>
    <dbReference type="NCBI Taxonomy" id="395965"/>
    <lineage>
        <taxon>Bacteria</taxon>
        <taxon>Pseudomonadati</taxon>
        <taxon>Pseudomonadota</taxon>
        <taxon>Alphaproteobacteria</taxon>
        <taxon>Hyphomicrobiales</taxon>
        <taxon>Beijerinckiaceae</taxon>
        <taxon>Methylocella</taxon>
    </lineage>
</organism>
<comment type="subcellular location">
    <subcellularLocation>
        <location evidence="1 15">Cell inner membrane</location>
        <topology evidence="1 15">Single-pass membrane protein</topology>
    </subcellularLocation>
</comment>
<evidence type="ECO:0000256" key="6">
    <source>
        <dbReference type="ARBA" id="ARBA00022692"/>
    </source>
</evidence>
<evidence type="ECO:0000256" key="2">
    <source>
        <dbReference type="ARBA" id="ARBA00005513"/>
    </source>
</evidence>
<keyword evidence="6 15" id="KW-0812">Transmembrane</keyword>
<dbReference type="PANTHER" id="PTHR33445">
    <property type="entry name" value="ATP SYNTHASE SUBUNIT B', CHLOROPLASTIC"/>
    <property type="match status" value="1"/>
</dbReference>
<name>B8EMM3_METSB</name>
<evidence type="ECO:0000256" key="7">
    <source>
        <dbReference type="ARBA" id="ARBA00022781"/>
    </source>
</evidence>